<organism evidence="1 2">
    <name type="scientific">Methylobacterium tardum</name>
    <dbReference type="NCBI Taxonomy" id="374432"/>
    <lineage>
        <taxon>Bacteria</taxon>
        <taxon>Pseudomonadati</taxon>
        <taxon>Pseudomonadota</taxon>
        <taxon>Alphaproteobacteria</taxon>
        <taxon>Hyphomicrobiales</taxon>
        <taxon>Methylobacteriaceae</taxon>
        <taxon>Methylobacterium</taxon>
    </lineage>
</organism>
<accession>A0AA37TPR3</accession>
<name>A0AA37TPR3_9HYPH</name>
<dbReference type="AlphaFoldDB" id="A0AA37TPR3"/>
<evidence type="ECO:0000313" key="1">
    <source>
        <dbReference type="EMBL" id="GLS73247.1"/>
    </source>
</evidence>
<reference evidence="2" key="1">
    <citation type="journal article" date="2019" name="Int. J. Syst. Evol. Microbiol.">
        <title>The Global Catalogue of Microorganisms (GCM) 10K type strain sequencing project: providing services to taxonomists for standard genome sequencing and annotation.</title>
        <authorList>
            <consortium name="The Broad Institute Genomics Platform"/>
            <consortium name="The Broad Institute Genome Sequencing Center for Infectious Disease"/>
            <person name="Wu L."/>
            <person name="Ma J."/>
        </authorList>
    </citation>
    <scope>NUCLEOTIDE SEQUENCE [LARGE SCALE GENOMIC DNA]</scope>
    <source>
        <strain evidence="2">NBRC 103632</strain>
    </source>
</reference>
<sequence>MLGAAVSGSRTWMWTTAAPAAAASSADSAMAFGLTGTAGFFFGVSKEPVRAQVMTVVLDMCVLPERQIAPPSTVIVSPVM</sequence>
<proteinExistence type="predicted"/>
<dbReference type="Proteomes" id="UP001157440">
    <property type="component" value="Unassembled WGS sequence"/>
</dbReference>
<comment type="caution">
    <text evidence="1">The sequence shown here is derived from an EMBL/GenBank/DDBJ whole genome shotgun (WGS) entry which is preliminary data.</text>
</comment>
<evidence type="ECO:0000313" key="2">
    <source>
        <dbReference type="Proteomes" id="UP001157440"/>
    </source>
</evidence>
<dbReference type="EMBL" id="BSPL01000025">
    <property type="protein sequence ID" value="GLS73247.1"/>
    <property type="molecule type" value="Genomic_DNA"/>
</dbReference>
<protein>
    <submittedName>
        <fullName evidence="1">Uncharacterized protein</fullName>
    </submittedName>
</protein>
<keyword evidence="2" id="KW-1185">Reference proteome</keyword>
<gene>
    <name evidence="1" type="ORF">GCM10007890_52620</name>
</gene>